<dbReference type="AlphaFoldDB" id="A0A0A9FQR0"/>
<organism evidence="1">
    <name type="scientific">Arundo donax</name>
    <name type="common">Giant reed</name>
    <name type="synonym">Donax arundinaceus</name>
    <dbReference type="NCBI Taxonomy" id="35708"/>
    <lineage>
        <taxon>Eukaryota</taxon>
        <taxon>Viridiplantae</taxon>
        <taxon>Streptophyta</taxon>
        <taxon>Embryophyta</taxon>
        <taxon>Tracheophyta</taxon>
        <taxon>Spermatophyta</taxon>
        <taxon>Magnoliopsida</taxon>
        <taxon>Liliopsida</taxon>
        <taxon>Poales</taxon>
        <taxon>Poaceae</taxon>
        <taxon>PACMAD clade</taxon>
        <taxon>Arundinoideae</taxon>
        <taxon>Arundineae</taxon>
        <taxon>Arundo</taxon>
    </lineage>
</organism>
<reference evidence="1" key="2">
    <citation type="journal article" date="2015" name="Data Brief">
        <title>Shoot transcriptome of the giant reed, Arundo donax.</title>
        <authorList>
            <person name="Barrero R.A."/>
            <person name="Guerrero F.D."/>
            <person name="Moolhuijzen P."/>
            <person name="Goolsby J.A."/>
            <person name="Tidwell J."/>
            <person name="Bellgard S.E."/>
            <person name="Bellgard M.I."/>
        </authorList>
    </citation>
    <scope>NUCLEOTIDE SEQUENCE</scope>
    <source>
        <tissue evidence="1">Shoot tissue taken approximately 20 cm above the soil surface</tissue>
    </source>
</reference>
<reference evidence="1" key="1">
    <citation type="submission" date="2014-09" db="EMBL/GenBank/DDBJ databases">
        <authorList>
            <person name="Magalhaes I.L.F."/>
            <person name="Oliveira U."/>
            <person name="Santos F.R."/>
            <person name="Vidigal T.H.D.A."/>
            <person name="Brescovit A.D."/>
            <person name="Santos A.J."/>
        </authorList>
    </citation>
    <scope>NUCLEOTIDE SEQUENCE</scope>
    <source>
        <tissue evidence="1">Shoot tissue taken approximately 20 cm above the soil surface</tissue>
    </source>
</reference>
<proteinExistence type="predicted"/>
<name>A0A0A9FQR0_ARUDO</name>
<sequence>MKSPRFLLSTAWPVTKRYLHQIRFMPEQNHKFKI</sequence>
<evidence type="ECO:0000313" key="1">
    <source>
        <dbReference type="EMBL" id="JAE12651.1"/>
    </source>
</evidence>
<dbReference type="EMBL" id="GBRH01185245">
    <property type="protein sequence ID" value="JAE12651.1"/>
    <property type="molecule type" value="Transcribed_RNA"/>
</dbReference>
<protein>
    <submittedName>
        <fullName evidence="1">Uncharacterized protein</fullName>
    </submittedName>
</protein>
<accession>A0A0A9FQR0</accession>